<feature type="domain" description="DUF4300" evidence="2">
    <location>
        <begin position="39"/>
        <end position="289"/>
    </location>
</feature>
<keyword evidence="4" id="KW-1185">Reference proteome</keyword>
<dbReference type="Pfam" id="PF14133">
    <property type="entry name" value="DUF4300"/>
    <property type="match status" value="1"/>
</dbReference>
<evidence type="ECO:0000259" key="2">
    <source>
        <dbReference type="Pfam" id="PF14133"/>
    </source>
</evidence>
<name>A0ABZ0L318_9BACL</name>
<organism evidence="3 4">
    <name type="scientific">Sporosarcina oncorhynchi</name>
    <dbReference type="NCBI Taxonomy" id="3056444"/>
    <lineage>
        <taxon>Bacteria</taxon>
        <taxon>Bacillati</taxon>
        <taxon>Bacillota</taxon>
        <taxon>Bacilli</taxon>
        <taxon>Bacillales</taxon>
        <taxon>Caryophanaceae</taxon>
        <taxon>Sporosarcina</taxon>
    </lineage>
</organism>
<keyword evidence="1" id="KW-0732">Signal</keyword>
<proteinExistence type="predicted"/>
<sequence length="308" mass="35414">MKRNTSFILVAFSILLALAGCSNKPNNKEEEAAYAQQLTYSNLTDATSQNEVKEVLEYAGISTDNIKSFFQGVDLFNSTIGEEYLTKKGFTTIDSLQPDYDLLTMQNKWEAANPEFIGYNCRITSYDLMKDSISIDQPDTQNAEWLVFDEMALRNSPKKLFTEGEHEQFKTFYSYVPTEMTKDIAIHVKNIKEDWKKKEIHFTNDDKTSLISVFFHDEEGYLFIGHIGVLMPTEDGKLLFLEKLGLMEPYQAVKFTTRVELNDYLMNKYDLSFNQPTAKPIIMENDELLEGYRESPNNPEFGKGTSEK</sequence>
<dbReference type="RefSeq" id="WP_317965905.1">
    <property type="nucleotide sequence ID" value="NZ_CP129118.1"/>
</dbReference>
<reference evidence="3 4" key="1">
    <citation type="submission" date="2023-06" db="EMBL/GenBank/DDBJ databases">
        <title>Sporosarcina sp. nov., isolated from Korean tranditional fermented seafood 'Jeotgal'.</title>
        <authorList>
            <person name="Yang A.I."/>
            <person name="Shin N.-R."/>
        </authorList>
    </citation>
    <scope>NUCLEOTIDE SEQUENCE [LARGE SCALE GENOMIC DNA]</scope>
    <source>
        <strain evidence="3 4">T2O-4</strain>
    </source>
</reference>
<evidence type="ECO:0000313" key="3">
    <source>
        <dbReference type="EMBL" id="WOV86582.1"/>
    </source>
</evidence>
<evidence type="ECO:0000256" key="1">
    <source>
        <dbReference type="SAM" id="SignalP"/>
    </source>
</evidence>
<evidence type="ECO:0000313" key="4">
    <source>
        <dbReference type="Proteomes" id="UP001303902"/>
    </source>
</evidence>
<feature type="signal peptide" evidence="1">
    <location>
        <begin position="1"/>
        <end position="19"/>
    </location>
</feature>
<dbReference type="EMBL" id="CP129118">
    <property type="protein sequence ID" value="WOV86582.1"/>
    <property type="molecule type" value="Genomic_DNA"/>
</dbReference>
<gene>
    <name evidence="3" type="ORF">QWT69_11775</name>
</gene>
<dbReference type="PROSITE" id="PS51257">
    <property type="entry name" value="PROKAR_LIPOPROTEIN"/>
    <property type="match status" value="1"/>
</dbReference>
<protein>
    <submittedName>
        <fullName evidence="3">DUF4300 family protein</fullName>
    </submittedName>
</protein>
<dbReference type="Proteomes" id="UP001303902">
    <property type="component" value="Chromosome"/>
</dbReference>
<accession>A0ABZ0L318</accession>
<dbReference type="InterPro" id="IPR025389">
    <property type="entry name" value="DUF4300"/>
</dbReference>
<feature type="chain" id="PRO_5045584702" evidence="1">
    <location>
        <begin position="20"/>
        <end position="308"/>
    </location>
</feature>